<dbReference type="RefSeq" id="WP_142898478.1">
    <property type="nucleotide sequence ID" value="NZ_ML660059.1"/>
</dbReference>
<dbReference type="GO" id="GO:0046872">
    <property type="term" value="F:metal ion binding"/>
    <property type="evidence" value="ECO:0007669"/>
    <property type="project" value="UniProtKB-KW"/>
</dbReference>
<evidence type="ECO:0000313" key="5">
    <source>
        <dbReference type="Proteomes" id="UP000315252"/>
    </source>
</evidence>
<dbReference type="Pfam" id="PF07364">
    <property type="entry name" value="DUF1485"/>
    <property type="match status" value="1"/>
</dbReference>
<dbReference type="PIRSF" id="PIRSF012702">
    <property type="entry name" value="UCP012702"/>
    <property type="match status" value="1"/>
</dbReference>
<dbReference type="InterPro" id="IPR009197">
    <property type="entry name" value="MlrC"/>
</dbReference>
<comment type="function">
    <text evidence="1">Involved in peptidolytic degradation of cyclic heptapeptide hepatotoxin microcystin (MC).</text>
</comment>
<gene>
    <name evidence="4" type="ORF">FKG95_21510</name>
</gene>
<dbReference type="AlphaFoldDB" id="A0A545TG83"/>
<name>A0A545TG83_9PROT</name>
<evidence type="ECO:0000256" key="1">
    <source>
        <dbReference type="PIRNR" id="PIRNR012702"/>
    </source>
</evidence>
<keyword evidence="1" id="KW-0479">Metal-binding</keyword>
<proteinExistence type="inferred from homology"/>
<feature type="domain" description="Microcystin LR degradation protein MlrC N-terminal" evidence="3">
    <location>
        <begin position="5"/>
        <end position="295"/>
    </location>
</feature>
<keyword evidence="1" id="KW-0378">Hydrolase</keyword>
<dbReference type="Proteomes" id="UP000315252">
    <property type="component" value="Unassembled WGS sequence"/>
</dbReference>
<accession>A0A545TG83</accession>
<reference evidence="4 5" key="1">
    <citation type="submission" date="2019-06" db="EMBL/GenBank/DDBJ databases">
        <title>Whole genome sequence for Rhodospirillaceae sp. R148.</title>
        <authorList>
            <person name="Wang G."/>
        </authorList>
    </citation>
    <scope>NUCLEOTIDE SEQUENCE [LARGE SCALE GENOMIC DNA]</scope>
    <source>
        <strain evidence="4 5">R148</strain>
    </source>
</reference>
<dbReference type="InterPro" id="IPR010799">
    <property type="entry name" value="MlrC_C"/>
</dbReference>
<evidence type="ECO:0000259" key="3">
    <source>
        <dbReference type="Pfam" id="PF07364"/>
    </source>
</evidence>
<keyword evidence="5" id="KW-1185">Reference proteome</keyword>
<keyword evidence="1" id="KW-0482">Metalloprotease</keyword>
<evidence type="ECO:0000259" key="2">
    <source>
        <dbReference type="Pfam" id="PF07171"/>
    </source>
</evidence>
<comment type="caution">
    <text evidence="4">The sequence shown here is derived from an EMBL/GenBank/DDBJ whole genome shotgun (WGS) entry which is preliminary data.</text>
</comment>
<dbReference type="GO" id="GO:0008237">
    <property type="term" value="F:metallopeptidase activity"/>
    <property type="evidence" value="ECO:0007669"/>
    <property type="project" value="UniProtKB-KW"/>
</dbReference>
<evidence type="ECO:0000313" key="4">
    <source>
        <dbReference type="EMBL" id="TQV76215.1"/>
    </source>
</evidence>
<organism evidence="4 5">
    <name type="scientific">Denitrobaculum tricleocarpae</name>
    <dbReference type="NCBI Taxonomy" id="2591009"/>
    <lineage>
        <taxon>Bacteria</taxon>
        <taxon>Pseudomonadati</taxon>
        <taxon>Pseudomonadota</taxon>
        <taxon>Alphaproteobacteria</taxon>
        <taxon>Rhodospirillales</taxon>
        <taxon>Rhodospirillaceae</taxon>
        <taxon>Denitrobaculum</taxon>
    </lineage>
</organism>
<dbReference type="OrthoDB" id="9782658at2"/>
<keyword evidence="1" id="KW-0645">Protease</keyword>
<comment type="cofactor">
    <cofactor evidence="1">
        <name>Zn(2+)</name>
        <dbReference type="ChEBI" id="CHEBI:29105"/>
    </cofactor>
    <text evidence="1">Binds 1 zinc ion per subunit.</text>
</comment>
<sequence length="507" mass="54183">MSRPRIAIAGFQHETNTFSPAPTRMENFESGGAWPALTRGADLFDVFLGLNIPLGGFIDAAKDDCDLVPILWSNAEPGGYVAQDAFDRISAMIASGLEEAGELDGLYLDLHGAMVTEDFEDGEGELLRRLRAVVGPDLPIAVSLDLHGNLTREFVELASVLAIYRTYPHVDMAATGARAHKLLMETLANGRPFAKAFRQLEYLIPLQAQSTMREPGRRIYGLLPGFESPGVASVDLAFGFPPADIHHCGTSIVAFGSDQDAVDQAADSLLETLRKSESEFHNPLVPANAAVRQAMDAANGAEKPIVLADPQDNPGAGAVGDTTGLLKALVQEGAKKACLGMLWDPESARKAHETGVGGTFEASLGDCLPQPDCSSLDIAVRVEAVSDGQFRFTGPMFGGTHADLGLMAVLLILDDHSEVRVVVGSRRAQNADQAIYRHIGIDPTEQKIVAVKSAVHFLADYQPIAEQVIFTESPGANPCQLDRIPFKRLRSGVRLGPEGPAYAPAAQ</sequence>
<dbReference type="EMBL" id="VHSH01000008">
    <property type="protein sequence ID" value="TQV76215.1"/>
    <property type="molecule type" value="Genomic_DNA"/>
</dbReference>
<comment type="similarity">
    <text evidence="1">Belongs to the peptidase M81 family.</text>
</comment>
<protein>
    <recommendedName>
        <fullName evidence="1">Microcystinase C</fullName>
        <shortName evidence="1">MlrC</shortName>
    </recommendedName>
</protein>
<dbReference type="Pfam" id="PF07171">
    <property type="entry name" value="MlrC_C"/>
    <property type="match status" value="1"/>
</dbReference>
<dbReference type="GO" id="GO:0006508">
    <property type="term" value="P:proteolysis"/>
    <property type="evidence" value="ECO:0007669"/>
    <property type="project" value="UniProtKB-KW"/>
</dbReference>
<feature type="domain" description="Microcystin LR degradation protein MlrC C-terminal" evidence="2">
    <location>
        <begin position="307"/>
        <end position="488"/>
    </location>
</feature>
<dbReference type="InterPro" id="IPR015995">
    <property type="entry name" value="MlrC_N"/>
</dbReference>